<dbReference type="GO" id="GO:0005737">
    <property type="term" value="C:cytoplasm"/>
    <property type="evidence" value="ECO:0007669"/>
    <property type="project" value="TreeGrafter"/>
</dbReference>
<dbReference type="SMART" id="SM00220">
    <property type="entry name" value="S_TKc"/>
    <property type="match status" value="1"/>
</dbReference>
<dbReference type="Pfam" id="PF07714">
    <property type="entry name" value="PK_Tyr_Ser-Thr"/>
    <property type="match status" value="1"/>
</dbReference>
<gene>
    <name evidence="2" type="primary">LRRK2_7</name>
    <name evidence="2" type="ORF">PHYPSEUDO_002829</name>
</gene>
<keyword evidence="2" id="KW-0808">Transferase</keyword>
<feature type="domain" description="Protein kinase" evidence="1">
    <location>
        <begin position="1"/>
        <end position="194"/>
    </location>
</feature>
<dbReference type="PROSITE" id="PS00108">
    <property type="entry name" value="PROTEIN_KINASE_ST"/>
    <property type="match status" value="1"/>
</dbReference>
<dbReference type="InterPro" id="IPR008271">
    <property type="entry name" value="Ser/Thr_kinase_AS"/>
</dbReference>
<evidence type="ECO:0000313" key="3">
    <source>
        <dbReference type="Proteomes" id="UP000694044"/>
    </source>
</evidence>
<keyword evidence="2" id="KW-0418">Kinase</keyword>
<accession>A0A8T1VWL5</accession>
<evidence type="ECO:0000259" key="1">
    <source>
        <dbReference type="PROSITE" id="PS50011"/>
    </source>
</evidence>
<reference evidence="2" key="1">
    <citation type="submission" date="2021-02" db="EMBL/GenBank/DDBJ databases">
        <authorList>
            <person name="Palmer J.M."/>
        </authorList>
    </citation>
    <scope>NUCLEOTIDE SEQUENCE</scope>
    <source>
        <strain evidence="2">SCRP734</strain>
    </source>
</reference>
<evidence type="ECO:0000313" key="2">
    <source>
        <dbReference type="EMBL" id="KAG7384300.1"/>
    </source>
</evidence>
<dbReference type="GO" id="GO:0005524">
    <property type="term" value="F:ATP binding"/>
    <property type="evidence" value="ECO:0007669"/>
    <property type="project" value="InterPro"/>
</dbReference>
<dbReference type="Proteomes" id="UP000694044">
    <property type="component" value="Unassembled WGS sequence"/>
</dbReference>
<protein>
    <submittedName>
        <fullName evidence="2">Leucine-rich repeat serine/threonine-protein kinase 2</fullName>
    </submittedName>
</protein>
<dbReference type="InterPro" id="IPR000719">
    <property type="entry name" value="Prot_kinase_dom"/>
</dbReference>
<dbReference type="EMBL" id="JAGDFM010000152">
    <property type="protein sequence ID" value="KAG7384300.1"/>
    <property type="molecule type" value="Genomic_DNA"/>
</dbReference>
<keyword evidence="3" id="KW-1185">Reference proteome</keyword>
<dbReference type="OrthoDB" id="114536at2759"/>
<comment type="caution">
    <text evidence="2">The sequence shown here is derived from an EMBL/GenBank/DDBJ whole genome shotgun (WGS) entry which is preliminary data.</text>
</comment>
<dbReference type="AlphaFoldDB" id="A0A8T1VWL5"/>
<organism evidence="2 3">
    <name type="scientific">Phytophthora pseudosyringae</name>
    <dbReference type="NCBI Taxonomy" id="221518"/>
    <lineage>
        <taxon>Eukaryota</taxon>
        <taxon>Sar</taxon>
        <taxon>Stramenopiles</taxon>
        <taxon>Oomycota</taxon>
        <taxon>Peronosporomycetes</taxon>
        <taxon>Peronosporales</taxon>
        <taxon>Peronosporaceae</taxon>
        <taxon>Phytophthora</taxon>
    </lineage>
</organism>
<dbReference type="PROSITE" id="PS50011">
    <property type="entry name" value="PROTEIN_KINASE_DOM"/>
    <property type="match status" value="1"/>
</dbReference>
<name>A0A8T1VWL5_9STRA</name>
<dbReference type="InterPro" id="IPR001245">
    <property type="entry name" value="Ser-Thr/Tyr_kinase_cat_dom"/>
</dbReference>
<dbReference type="InterPro" id="IPR053235">
    <property type="entry name" value="Ser_Thr_kinase"/>
</dbReference>
<dbReference type="GO" id="GO:0004674">
    <property type="term" value="F:protein serine/threonine kinase activity"/>
    <property type="evidence" value="ECO:0007669"/>
    <property type="project" value="TreeGrafter"/>
</dbReference>
<proteinExistence type="predicted"/>
<dbReference type="PANTHER" id="PTHR24361">
    <property type="entry name" value="MITOGEN-ACTIVATED KINASE KINASE KINASE"/>
    <property type="match status" value="1"/>
</dbReference>
<sequence>MLSPVESELERGVFMNEIKIWYFLNYPHVVKLHGTCHVGRPFFVCELASNGILTDFTAREEREGRRVLWQKLHEVALGLHFLYERNVTHGDLKGNNILVGADGTAELTDIGLSSMLTSSAKLTPVVGTKLEICDGKRPMFEWGQRLVMRAVPFRPKCLSDEQWELIQKRRVFEPSQRPEAALVVEKLKQSRKWS</sequence>